<evidence type="ECO:0000256" key="20">
    <source>
        <dbReference type="RuleBase" id="RU368119"/>
    </source>
</evidence>
<dbReference type="OMA" id="KGYDLSW"/>
<gene>
    <name evidence="21" type="ORF">AWZ03_010532</name>
</gene>
<keyword evidence="9 20" id="KW-0479">Metal-binding</keyword>
<keyword evidence="11 20" id="KW-1133">Transmembrane helix</keyword>
<evidence type="ECO:0000256" key="5">
    <source>
        <dbReference type="ARBA" id="ARBA00022490"/>
    </source>
</evidence>
<dbReference type="GO" id="GO:0030145">
    <property type="term" value="F:manganese ion binding"/>
    <property type="evidence" value="ECO:0007669"/>
    <property type="project" value="UniProtKB-UniRule"/>
</dbReference>
<comment type="similarity">
    <text evidence="4 20">Belongs to the glycosyltransferase 13 family.</text>
</comment>
<evidence type="ECO:0000256" key="19">
    <source>
        <dbReference type="ARBA" id="ARBA00049421"/>
    </source>
</evidence>
<keyword evidence="7" id="KW-0808">Transferase</keyword>
<comment type="function">
    <text evidence="16 20">Initiates complex N-linked carbohydrate formation. Essential for the conversion of high-mannose to hybrid and complex N-glycans.</text>
</comment>
<evidence type="ECO:0000256" key="11">
    <source>
        <dbReference type="ARBA" id="ARBA00022989"/>
    </source>
</evidence>
<dbReference type="CDD" id="cd02514">
    <property type="entry name" value="GT13_GLCNAC-TI"/>
    <property type="match status" value="1"/>
</dbReference>
<reference evidence="21 22" key="1">
    <citation type="journal article" date="2019" name="J. Hered.">
        <title>An Improved Genome Assembly for Drosophila navojoa, the Basal Species in the mojavensis Cluster.</title>
        <authorList>
            <person name="Vanderlinde T."/>
            <person name="Dupim E.G."/>
            <person name="Nazario-Yepiz N.O."/>
            <person name="Carvalho A.B."/>
        </authorList>
    </citation>
    <scope>NUCLEOTIDE SEQUENCE [LARGE SCALE GENOMIC DNA]</scope>
    <source>
        <strain evidence="21">Navoj_Jal97</strain>
        <tissue evidence="21">Whole organism</tissue>
    </source>
</reference>
<dbReference type="Proteomes" id="UP000295192">
    <property type="component" value="Unassembled WGS sequence"/>
</dbReference>
<evidence type="ECO:0000256" key="2">
    <source>
        <dbReference type="ARBA" id="ARBA00004556"/>
    </source>
</evidence>
<dbReference type="InterPro" id="IPR052261">
    <property type="entry name" value="Glycosyltransferase_13"/>
</dbReference>
<dbReference type="InterPro" id="IPR004139">
    <property type="entry name" value="Glyco_trans_13"/>
</dbReference>
<dbReference type="EMBL" id="LSRL02000182">
    <property type="protein sequence ID" value="TDG43010.1"/>
    <property type="molecule type" value="Genomic_DNA"/>
</dbReference>
<dbReference type="FunFam" id="3.10.180.20:FF:000001">
    <property type="entry name" value="alpha-1,3-mannosyl-glycoprotein 2-beta-N-acetylglucosaminyltransferase"/>
    <property type="match status" value="1"/>
</dbReference>
<protein>
    <recommendedName>
        <fullName evidence="17 20">Alpha-1,3-mannosyl-glycoprotein 2-beta-N-acetylglucosaminyltransferase</fullName>
        <shortName evidence="20">GNT-I</shortName>
        <shortName evidence="20">GlcNAc-T I</shortName>
        <ecNumber evidence="17 20">2.4.1.101</ecNumber>
    </recommendedName>
    <alternativeName>
        <fullName evidence="18 20">N-glycosyl-oligosaccharide-glycoprotein N-acetylglucosaminyltransferase I</fullName>
    </alternativeName>
</protein>
<dbReference type="UniPathway" id="UPA00378"/>
<comment type="caution">
    <text evidence="21">The sequence shown here is derived from an EMBL/GenBank/DDBJ whole genome shotgun (WGS) entry which is preliminary data.</text>
</comment>
<keyword evidence="12 20" id="KW-0333">Golgi apparatus</keyword>
<dbReference type="Gene3D" id="3.90.550.10">
    <property type="entry name" value="Spore Coat Polysaccharide Biosynthesis Protein SpsA, Chain A"/>
    <property type="match status" value="1"/>
</dbReference>
<evidence type="ECO:0000256" key="12">
    <source>
        <dbReference type="ARBA" id="ARBA00023034"/>
    </source>
</evidence>
<evidence type="ECO:0000256" key="6">
    <source>
        <dbReference type="ARBA" id="ARBA00022676"/>
    </source>
</evidence>
<evidence type="ECO:0000256" key="17">
    <source>
        <dbReference type="ARBA" id="ARBA00038949"/>
    </source>
</evidence>
<keyword evidence="5" id="KW-0963">Cytoplasm</keyword>
<evidence type="ECO:0000313" key="22">
    <source>
        <dbReference type="Proteomes" id="UP000295192"/>
    </source>
</evidence>
<evidence type="ECO:0000256" key="4">
    <source>
        <dbReference type="ARBA" id="ARBA00006492"/>
    </source>
</evidence>
<dbReference type="EC" id="2.4.1.101" evidence="17 20"/>
<dbReference type="STRING" id="7232.A0A484B4K1"/>
<proteinExistence type="inferred from homology"/>
<evidence type="ECO:0000313" key="21">
    <source>
        <dbReference type="EMBL" id="TDG43010.1"/>
    </source>
</evidence>
<accession>A0A484B4K1</accession>
<keyword evidence="14" id="KW-1015">Disulfide bond</keyword>
<evidence type="ECO:0000256" key="13">
    <source>
        <dbReference type="ARBA" id="ARBA00023136"/>
    </source>
</evidence>
<dbReference type="Gene3D" id="3.10.180.20">
    <property type="entry name" value="N-Acetylglucosaminyltransferase I, Domain 2"/>
    <property type="match status" value="1"/>
</dbReference>
<dbReference type="SUPFAM" id="SSF53448">
    <property type="entry name" value="Nucleotide-diphospho-sugar transferases"/>
    <property type="match status" value="1"/>
</dbReference>
<dbReference type="Pfam" id="PF03071">
    <property type="entry name" value="GNT-I"/>
    <property type="match status" value="1"/>
</dbReference>
<evidence type="ECO:0000256" key="8">
    <source>
        <dbReference type="ARBA" id="ARBA00022692"/>
    </source>
</evidence>
<dbReference type="PANTHER" id="PTHR10468">
    <property type="entry name" value="PROTEIN O-LINKED-MANNOSE BETA-1,2-N-ACETYLGLUCOSAMINYLTRANSFERASE 1/ALPHA-1,3-MANNOSYL-GLYCOPROTEIN 2-BETA-N-ACETYLGLUCOSAMINYLTRANSFERASE"/>
    <property type="match status" value="1"/>
</dbReference>
<evidence type="ECO:0000256" key="10">
    <source>
        <dbReference type="ARBA" id="ARBA00022968"/>
    </source>
</evidence>
<dbReference type="AlphaFoldDB" id="A0A484B4K1"/>
<dbReference type="GO" id="GO:0048471">
    <property type="term" value="C:perinuclear region of cytoplasm"/>
    <property type="evidence" value="ECO:0007669"/>
    <property type="project" value="UniProtKB-SubCell"/>
</dbReference>
<feature type="transmembrane region" description="Helical" evidence="20">
    <location>
        <begin position="7"/>
        <end position="26"/>
    </location>
</feature>
<evidence type="ECO:0000256" key="7">
    <source>
        <dbReference type="ARBA" id="ARBA00022679"/>
    </source>
</evidence>
<comment type="pathway">
    <text evidence="3 20">Protein modification; protein glycosylation.</text>
</comment>
<name>A0A484B4K1_DRONA</name>
<keyword evidence="13 20" id="KW-0472">Membrane</keyword>
<evidence type="ECO:0000256" key="1">
    <source>
        <dbReference type="ARBA" id="ARBA00004323"/>
    </source>
</evidence>
<comment type="subcellular location">
    <subcellularLocation>
        <location evidence="2">Cytoplasm</location>
        <location evidence="2">Perinuclear region</location>
    </subcellularLocation>
    <subcellularLocation>
        <location evidence="1 20">Golgi apparatus membrane</location>
        <topology evidence="1 20">Single-pass type II membrane protein</topology>
    </subcellularLocation>
</comment>
<dbReference type="KEGG" id="dnv:108654575"/>
<keyword evidence="22" id="KW-1185">Reference proteome</keyword>
<organism evidence="21 22">
    <name type="scientific">Drosophila navojoa</name>
    <name type="common">Fruit fly</name>
    <dbReference type="NCBI Taxonomy" id="7232"/>
    <lineage>
        <taxon>Eukaryota</taxon>
        <taxon>Metazoa</taxon>
        <taxon>Ecdysozoa</taxon>
        <taxon>Arthropoda</taxon>
        <taxon>Hexapoda</taxon>
        <taxon>Insecta</taxon>
        <taxon>Pterygota</taxon>
        <taxon>Neoptera</taxon>
        <taxon>Endopterygota</taxon>
        <taxon>Diptera</taxon>
        <taxon>Brachycera</taxon>
        <taxon>Muscomorpha</taxon>
        <taxon>Ephydroidea</taxon>
        <taxon>Drosophilidae</taxon>
        <taxon>Drosophila</taxon>
    </lineage>
</organism>
<dbReference type="GO" id="GO:0000139">
    <property type="term" value="C:Golgi membrane"/>
    <property type="evidence" value="ECO:0007669"/>
    <property type="project" value="UniProtKB-SubCell"/>
</dbReference>
<keyword evidence="10 20" id="KW-0735">Signal-anchor</keyword>
<evidence type="ECO:0000256" key="9">
    <source>
        <dbReference type="ARBA" id="ARBA00022723"/>
    </source>
</evidence>
<keyword evidence="6 20" id="KW-0328">Glycosyltransferase</keyword>
<keyword evidence="8 20" id="KW-0812">Transmembrane</keyword>
<dbReference type="GO" id="GO:0003827">
    <property type="term" value="F:alpha-1,3-mannosylglycoprotein 2-beta-N-acetylglucosaminyltransferase activity"/>
    <property type="evidence" value="ECO:0007669"/>
    <property type="project" value="UniProtKB-UniRule"/>
</dbReference>
<dbReference type="PANTHER" id="PTHR10468:SF0">
    <property type="entry name" value="ALPHA-1,3-MANNOSYL-GLYCOPROTEIN 2-BETA-N-ACETYLGLUCOSAMINYLTRANSFERASE"/>
    <property type="match status" value="1"/>
</dbReference>
<evidence type="ECO:0000256" key="18">
    <source>
        <dbReference type="ARBA" id="ARBA00041712"/>
    </source>
</evidence>
<comment type="catalytic activity">
    <reaction evidence="19 20">
        <text>N(4)-(alpha-D-Man-(1-&gt;3)-[alpha-D-Man-(1-&gt;3)-[alpha-D-Man-(1-&gt;6)]-alpha-D-Man-(1-&gt;6)]-beta-D-Man-(1-&gt;4)-beta-D-GlcNAc-(1-&gt;4)-beta-D-GlcNAc)-L-asparaginyl-[protein] (N-glucan mannose isomer 5A1,2) + UDP-N-acetyl-alpha-D-glucosamine = N(4)-{beta-D-GlcNAc-(1-&gt;2)-alpha-D-Man-(1-&gt;3)-[alpha-D-Man-(1-&gt;3)-[alpha-D-Man-(1-&gt;6)]-alpha-D-Man-(1-&gt;6)]-beta-D-Man-(1-&gt;4)-beta-D-GlcNAc-(1-&gt;4)-beta-D-GlcNAc}-L-asparaginyl-[protein] + UDP + H(+)</text>
        <dbReference type="Rhea" id="RHEA:11456"/>
        <dbReference type="Rhea" id="RHEA-COMP:14367"/>
        <dbReference type="Rhea" id="RHEA-COMP:14368"/>
        <dbReference type="ChEBI" id="CHEBI:15378"/>
        <dbReference type="ChEBI" id="CHEBI:57705"/>
        <dbReference type="ChEBI" id="CHEBI:58223"/>
        <dbReference type="ChEBI" id="CHEBI:59087"/>
        <dbReference type="ChEBI" id="CHEBI:60625"/>
        <dbReference type="EC" id="2.4.1.101"/>
    </reaction>
</comment>
<dbReference type="InterPro" id="IPR029044">
    <property type="entry name" value="Nucleotide-diphossugar_trans"/>
</dbReference>
<evidence type="ECO:0000256" key="14">
    <source>
        <dbReference type="ARBA" id="ARBA00023157"/>
    </source>
</evidence>
<dbReference type="GO" id="GO:0006487">
    <property type="term" value="P:protein N-linked glycosylation"/>
    <property type="evidence" value="ECO:0007669"/>
    <property type="project" value="TreeGrafter"/>
</dbReference>
<dbReference type="OrthoDB" id="440755at2759"/>
<dbReference type="FunFam" id="3.90.550.10:FF:000055">
    <property type="entry name" value="Alpha-1,3-mannosyl-glycoprotein 2-beta-N-acetylglucosaminyltransferase"/>
    <property type="match status" value="1"/>
</dbReference>
<evidence type="ECO:0000256" key="16">
    <source>
        <dbReference type="ARBA" id="ARBA00037706"/>
    </source>
</evidence>
<sequence length="460" mass="53643">MRTRKVQILVIGVLILWTFVTYYILLHNNSAQSDTKQKEQQQLKQLFPKALLEQSKSLKLSDTLVSFLKLKYMNQETSTTPKITIVAAEISNELQEQQPKTTVTTSAQIPTKTYLANGEPVIPILVFACNRISVVKCLENLVQYRPSVEQFPIIVSQDCGDELTKQAIQSFGNQLTLIEQPDQSDIMVLPKEKKFKGYYKIARHYGWALNTTFHIGFEYVVIVEDDLNVAPDFFEYFLATHKLLKQDKSLWCVSAWNDNGKANVVDIGSPELLYRTDFFPGLGWMLTKDLWSELSVKWPKSFWDDWIRHPEQRKDRVCIRPEISRTRTFGKIGVSNGLFFDKYLKHIKLSEHFVHFTKMNLSYLLKDNYDNTFLKQVYVLPLVTFDELRRNLIAKEGPVRIQYNNRDQYKRITRMLGLMDDFKSGVPRTAYHGIVSFYYNKRRVHLAPSANWKGYDLSWS</sequence>
<evidence type="ECO:0000256" key="3">
    <source>
        <dbReference type="ARBA" id="ARBA00004922"/>
    </source>
</evidence>
<comment type="cofactor">
    <cofactor evidence="20">
        <name>Mn(2+)</name>
        <dbReference type="ChEBI" id="CHEBI:29035"/>
    </cofactor>
    <text evidence="20">The cofactor is mostly bound to the substrate.</text>
</comment>
<evidence type="ECO:0000256" key="15">
    <source>
        <dbReference type="ARBA" id="ARBA00023211"/>
    </source>
</evidence>
<keyword evidence="15 20" id="KW-0464">Manganese</keyword>